<dbReference type="InterPro" id="IPR036390">
    <property type="entry name" value="WH_DNA-bd_sf"/>
</dbReference>
<dbReference type="RefSeq" id="WP_315735663.1">
    <property type="nucleotide sequence ID" value="NZ_JAVYII010000010.1"/>
</dbReference>
<evidence type="ECO:0000256" key="4">
    <source>
        <dbReference type="SAM" id="MobiDB-lite"/>
    </source>
</evidence>
<dbReference type="EMBL" id="JAVYII010000010">
    <property type="protein sequence ID" value="MDT9595176.1"/>
    <property type="molecule type" value="Genomic_DNA"/>
</dbReference>
<dbReference type="InterPro" id="IPR008920">
    <property type="entry name" value="TF_FadR/GntR_C"/>
</dbReference>
<dbReference type="InterPro" id="IPR036388">
    <property type="entry name" value="WH-like_DNA-bd_sf"/>
</dbReference>
<dbReference type="Pfam" id="PF00392">
    <property type="entry name" value="GntR"/>
    <property type="match status" value="1"/>
</dbReference>
<dbReference type="Gene3D" id="1.20.120.530">
    <property type="entry name" value="GntR ligand-binding domain-like"/>
    <property type="match status" value="1"/>
</dbReference>
<dbReference type="SUPFAM" id="SSF46785">
    <property type="entry name" value="Winged helix' DNA-binding domain"/>
    <property type="match status" value="1"/>
</dbReference>
<dbReference type="InterPro" id="IPR000524">
    <property type="entry name" value="Tscrpt_reg_HTH_GntR"/>
</dbReference>
<evidence type="ECO:0000256" key="3">
    <source>
        <dbReference type="ARBA" id="ARBA00023163"/>
    </source>
</evidence>
<evidence type="ECO:0000313" key="7">
    <source>
        <dbReference type="Proteomes" id="UP001268542"/>
    </source>
</evidence>
<dbReference type="SMART" id="SM00345">
    <property type="entry name" value="HTH_GNTR"/>
    <property type="match status" value="1"/>
</dbReference>
<name>A0ABU3Q209_9ACTN</name>
<keyword evidence="3" id="KW-0804">Transcription</keyword>
<evidence type="ECO:0000256" key="2">
    <source>
        <dbReference type="ARBA" id="ARBA00023125"/>
    </source>
</evidence>
<evidence type="ECO:0000256" key="1">
    <source>
        <dbReference type="ARBA" id="ARBA00023015"/>
    </source>
</evidence>
<reference evidence="6 7" key="1">
    <citation type="submission" date="2023-08" db="EMBL/GenBank/DDBJ databases">
        <title>Nocardioides seae sp. nov., a bacterium isolated from a soil.</title>
        <authorList>
            <person name="Wang X."/>
        </authorList>
    </citation>
    <scope>NUCLEOTIDE SEQUENCE [LARGE SCALE GENOMIC DNA]</scope>
    <source>
        <strain evidence="6 7">YZH12</strain>
    </source>
</reference>
<dbReference type="PANTHER" id="PTHR43537:SF24">
    <property type="entry name" value="GLUCONATE OPERON TRANSCRIPTIONAL REPRESSOR"/>
    <property type="match status" value="1"/>
</dbReference>
<keyword evidence="7" id="KW-1185">Reference proteome</keyword>
<evidence type="ECO:0000313" key="6">
    <source>
        <dbReference type="EMBL" id="MDT9595176.1"/>
    </source>
</evidence>
<evidence type="ECO:0000259" key="5">
    <source>
        <dbReference type="PROSITE" id="PS50949"/>
    </source>
</evidence>
<feature type="compositionally biased region" description="Low complexity" evidence="4">
    <location>
        <begin position="234"/>
        <end position="243"/>
    </location>
</feature>
<feature type="region of interest" description="Disordered" evidence="4">
    <location>
        <begin position="216"/>
        <end position="243"/>
    </location>
</feature>
<comment type="caution">
    <text evidence="6">The sequence shown here is derived from an EMBL/GenBank/DDBJ whole genome shotgun (WGS) entry which is preliminary data.</text>
</comment>
<gene>
    <name evidence="6" type="ORF">RDV89_18965</name>
</gene>
<feature type="domain" description="HTH gntR-type" evidence="5">
    <location>
        <begin position="6"/>
        <end position="73"/>
    </location>
</feature>
<dbReference type="Proteomes" id="UP001268542">
    <property type="component" value="Unassembled WGS sequence"/>
</dbReference>
<dbReference type="PANTHER" id="PTHR43537">
    <property type="entry name" value="TRANSCRIPTIONAL REGULATOR, GNTR FAMILY"/>
    <property type="match status" value="1"/>
</dbReference>
<keyword evidence="2" id="KW-0238">DNA-binding</keyword>
<protein>
    <submittedName>
        <fullName evidence="6">GntR family transcriptional regulator</fullName>
    </submittedName>
</protein>
<keyword evidence="1" id="KW-0805">Transcription regulation</keyword>
<dbReference type="Gene3D" id="1.10.10.10">
    <property type="entry name" value="Winged helix-like DNA-binding domain superfamily/Winged helix DNA-binding domain"/>
    <property type="match status" value="1"/>
</dbReference>
<dbReference type="PRINTS" id="PR00035">
    <property type="entry name" value="HTHGNTR"/>
</dbReference>
<proteinExistence type="predicted"/>
<dbReference type="Pfam" id="PF07729">
    <property type="entry name" value="FCD"/>
    <property type="match status" value="1"/>
</dbReference>
<dbReference type="InterPro" id="IPR011711">
    <property type="entry name" value="GntR_C"/>
</dbReference>
<dbReference type="SMART" id="SM00895">
    <property type="entry name" value="FCD"/>
    <property type="match status" value="1"/>
</dbReference>
<dbReference type="PROSITE" id="PS50949">
    <property type="entry name" value="HTH_GNTR"/>
    <property type="match status" value="1"/>
</dbReference>
<dbReference type="SUPFAM" id="SSF48008">
    <property type="entry name" value="GntR ligand-binding domain-like"/>
    <property type="match status" value="1"/>
</dbReference>
<sequence>MTSTGTSLRQQAYDALRARIVGLDLEPGARIVERDAAAELGVSRVPLREALQLLEAEGLVVLVPRQGAMVAPFTVADVRHLFEVREAVEVPAARLAAARRTEADLAELGHRVEAATAALARGDDGAVAAQNAAFHRAVTAAAHNPLLTSLTAPLEARVQRLFHLTRGRDTREQCRDHAGVLDAIRAGDGEVAAGEYRRHILAGLEPTLAVARTWSGPAPDPLAVTRTRKRAQRARSSSATTST</sequence>
<accession>A0ABU3Q209</accession>
<organism evidence="6 7">
    <name type="scientific">Nocardioides imazamoxiresistens</name>
    <dbReference type="NCBI Taxonomy" id="3231893"/>
    <lineage>
        <taxon>Bacteria</taxon>
        <taxon>Bacillati</taxon>
        <taxon>Actinomycetota</taxon>
        <taxon>Actinomycetes</taxon>
        <taxon>Propionibacteriales</taxon>
        <taxon>Nocardioidaceae</taxon>
        <taxon>Nocardioides</taxon>
    </lineage>
</organism>
<dbReference type="CDD" id="cd07377">
    <property type="entry name" value="WHTH_GntR"/>
    <property type="match status" value="1"/>
</dbReference>